<evidence type="ECO:0000256" key="1">
    <source>
        <dbReference type="SAM" id="SignalP"/>
    </source>
</evidence>
<organism evidence="2 3">
    <name type="scientific">Thioclava nitratireducens</name>
    <dbReference type="NCBI Taxonomy" id="1915078"/>
    <lineage>
        <taxon>Bacteria</taxon>
        <taxon>Pseudomonadati</taxon>
        <taxon>Pseudomonadota</taxon>
        <taxon>Alphaproteobacteria</taxon>
        <taxon>Rhodobacterales</taxon>
        <taxon>Paracoccaceae</taxon>
        <taxon>Thioclava</taxon>
    </lineage>
</organism>
<accession>A0ABN4XCH0</accession>
<keyword evidence="3" id="KW-1185">Reference proteome</keyword>
<reference evidence="2 3" key="1">
    <citation type="submission" date="2017-01" db="EMBL/GenBank/DDBJ databases">
        <title>The complete genome sequence of a sulfur-oxidizing marine bacterium Thioclava sp. 25B10_4T.</title>
        <authorList>
            <person name="Liu Y."/>
            <person name="Lai Q."/>
            <person name="Shao Z."/>
        </authorList>
    </citation>
    <scope>NUCLEOTIDE SEQUENCE [LARGE SCALE GENOMIC DNA]</scope>
    <source>
        <strain evidence="2 3">25B10_4</strain>
    </source>
</reference>
<feature type="signal peptide" evidence="1">
    <location>
        <begin position="1"/>
        <end position="29"/>
    </location>
</feature>
<evidence type="ECO:0000313" key="2">
    <source>
        <dbReference type="EMBL" id="AQS47083.1"/>
    </source>
</evidence>
<proteinExistence type="predicted"/>
<name>A0ABN4XCH0_9RHOB</name>
<evidence type="ECO:0008006" key="4">
    <source>
        <dbReference type="Google" id="ProtNLM"/>
    </source>
</evidence>
<protein>
    <recommendedName>
        <fullName evidence="4">DUF3108 domain-containing protein</fullName>
    </recommendedName>
</protein>
<gene>
    <name evidence="2" type="ORF">BMG03_04190</name>
</gene>
<dbReference type="EMBL" id="CP019437">
    <property type="protein sequence ID" value="AQS47083.1"/>
    <property type="molecule type" value="Genomic_DNA"/>
</dbReference>
<dbReference type="Proteomes" id="UP000185622">
    <property type="component" value="Chromosome"/>
</dbReference>
<evidence type="ECO:0000313" key="3">
    <source>
        <dbReference type="Proteomes" id="UP000185622"/>
    </source>
</evidence>
<keyword evidence="1" id="KW-0732">Signal</keyword>
<feature type="chain" id="PRO_5045980028" description="DUF3108 domain-containing protein" evidence="1">
    <location>
        <begin position="30"/>
        <end position="225"/>
    </location>
</feature>
<sequence>MSAHYGYFMTRILLLAAALSGLLAGPAAAEKQIYNVTLGRRPLGSLKFEGQGSNATLRLSLDNTPFGLDDGTFEAVTQAKGNEVDYLGTSRGSETRDIAIVRKADTVTAVTITPHSEMTEMTDAGKVPPGVISPTEFFAKLANGETCPSPMAMYDGRRVVQMATTAKKQNDDTVICDMSYKVAMGPGYVFPFYFKSFDVQLAYTARKLATFAMSAGGFTVRLIRQ</sequence>